<name>A0ABV5GAD7_9FLAO</name>
<evidence type="ECO:0000313" key="1">
    <source>
        <dbReference type="EMBL" id="MFB9088080.1"/>
    </source>
</evidence>
<protein>
    <submittedName>
        <fullName evidence="1">YiiX/YebB-like N1pC/P60 family cysteine hydrolase</fullName>
    </submittedName>
</protein>
<dbReference type="Gene3D" id="3.90.1720.10">
    <property type="entry name" value="endopeptidase domain like (from Nostoc punctiforme)"/>
    <property type="match status" value="1"/>
</dbReference>
<evidence type="ECO:0000313" key="2">
    <source>
        <dbReference type="Proteomes" id="UP001589576"/>
    </source>
</evidence>
<dbReference type="SUPFAM" id="SSF54001">
    <property type="entry name" value="Cysteine proteinases"/>
    <property type="match status" value="1"/>
</dbReference>
<gene>
    <name evidence="1" type="ORF">ACFFUU_00540</name>
</gene>
<dbReference type="EMBL" id="JBHMFB010000001">
    <property type="protein sequence ID" value="MFB9088080.1"/>
    <property type="molecule type" value="Genomic_DNA"/>
</dbReference>
<proteinExistence type="predicted"/>
<accession>A0ABV5GAD7</accession>
<dbReference type="RefSeq" id="WP_290285518.1">
    <property type="nucleotide sequence ID" value="NZ_JAUFQN010000019.1"/>
</dbReference>
<comment type="caution">
    <text evidence="1">The sequence shown here is derived from an EMBL/GenBank/DDBJ whole genome shotgun (WGS) entry which is preliminary data.</text>
</comment>
<dbReference type="Proteomes" id="UP001589576">
    <property type="component" value="Unassembled WGS sequence"/>
</dbReference>
<keyword evidence="2" id="KW-1185">Reference proteome</keyword>
<reference evidence="1 2" key="1">
    <citation type="submission" date="2024-09" db="EMBL/GenBank/DDBJ databases">
        <authorList>
            <person name="Sun Q."/>
            <person name="Mori K."/>
        </authorList>
    </citation>
    <scope>NUCLEOTIDE SEQUENCE [LARGE SCALE GENOMIC DNA]</scope>
    <source>
        <strain evidence="1 2">CECT 8460</strain>
    </source>
</reference>
<organism evidence="1 2">
    <name type="scientific">Flavobacterium paronense</name>
    <dbReference type="NCBI Taxonomy" id="1392775"/>
    <lineage>
        <taxon>Bacteria</taxon>
        <taxon>Pseudomonadati</taxon>
        <taxon>Bacteroidota</taxon>
        <taxon>Flavobacteriia</taxon>
        <taxon>Flavobacteriales</taxon>
        <taxon>Flavobacteriaceae</taxon>
        <taxon>Flavobacterium</taxon>
    </lineage>
</organism>
<sequence>MYRIISKAILIVCHFTSLIFAINVYSQDKIANLKLEKNTIYIFSRGTQTKSGIIAEKFNSHDRKITHVGIGFWEHNDIRIYHVVDIDSSQTALVITDLKSFINESVYYLSIWKCDNNTIDFKNLKKICKRYSSKKIYFDFSFNLNDGNTLYCSEFCATVLNETNSDIFNFKPKVMQLDTFYKTVLERDELLYYPVDFFEDDNCFTKIYESDFSFTTD</sequence>
<dbReference type="InterPro" id="IPR038765">
    <property type="entry name" value="Papain-like_cys_pep_sf"/>
</dbReference>